<name>A0A0L7R282_9HYME</name>
<organism evidence="2 3">
    <name type="scientific">Habropoda laboriosa</name>
    <dbReference type="NCBI Taxonomy" id="597456"/>
    <lineage>
        <taxon>Eukaryota</taxon>
        <taxon>Metazoa</taxon>
        <taxon>Ecdysozoa</taxon>
        <taxon>Arthropoda</taxon>
        <taxon>Hexapoda</taxon>
        <taxon>Insecta</taxon>
        <taxon>Pterygota</taxon>
        <taxon>Neoptera</taxon>
        <taxon>Endopterygota</taxon>
        <taxon>Hymenoptera</taxon>
        <taxon>Apocrita</taxon>
        <taxon>Aculeata</taxon>
        <taxon>Apoidea</taxon>
        <taxon>Anthophila</taxon>
        <taxon>Apidae</taxon>
        <taxon>Habropoda</taxon>
    </lineage>
</organism>
<reference evidence="2 3" key="1">
    <citation type="submission" date="2015-07" db="EMBL/GenBank/DDBJ databases">
        <title>The genome of Habropoda laboriosa.</title>
        <authorList>
            <person name="Pan H."/>
            <person name="Kapheim K."/>
        </authorList>
    </citation>
    <scope>NUCLEOTIDE SEQUENCE [LARGE SCALE GENOMIC DNA]</scope>
    <source>
        <strain evidence="2">0110345459</strain>
    </source>
</reference>
<protein>
    <submittedName>
        <fullName evidence="2">Uncharacterized protein</fullName>
    </submittedName>
</protein>
<feature type="region of interest" description="Disordered" evidence="1">
    <location>
        <begin position="623"/>
        <end position="644"/>
    </location>
</feature>
<dbReference type="OrthoDB" id="7696562at2759"/>
<gene>
    <name evidence="2" type="ORF">WH47_04469</name>
</gene>
<evidence type="ECO:0000313" key="2">
    <source>
        <dbReference type="EMBL" id="KOC64881.1"/>
    </source>
</evidence>
<accession>A0A0L7R282</accession>
<sequence length="755" mass="86361">MSRRRRRANDFTDSLSSFQYTNSEIDSDTLYSISQDSLDDVKSKNSHVSTDTTCNNLNERINSFQAEHLSSKIDDNKENNGPQYSKKDKELDKNDMFTKLTTVPKKQVLDEHNKLNTNTINESSKRDSNYNIHNNKCNISSILEQNAPKITISQFISLPTSANEDKQICDTKCKDKNVSNEAKKFEILLCSLDNKFNQMKEVSQSQVLKRLSEKFIQAPQNFTEKLLTIIEESIINNDDNNVSNTSAINLSRLTTEFRKMCKFIEDESDPEWPPSPMSTPPCLQKIPTSPACNRSADIKTPKNEKLTSSISTSTPTTPISAQCIRLFPEEKEYSKPLRKSLSMPSLLSMNQIQCICEQQMASLNMTNTEENHRENTIVTTTNLLDKCLCQSPSLNKSGLSCSKLQYHSKLKNIEYENMSYSKKKSRNLSGKSNFNKMKPEKFTNNYAAVDPDELEKTLLQGIAEKRKRCLDTARLLSEINKDPDVIEAQKTLKLSPIFSTDNESNSLSSDATKFLKTLMSCKDYQTYLEKQKPLFMSFQNSNPSTRKPPPNNDCPKQKVYFPTMHSPVENTAKYHILKSPHAKGLYRLNYNTIISPVGMYIKGTDMQLIKNVHAKKDRLLLTPTKENAKASPNRNSKQNTPTNSITISQEKMSLKINLSPKVHTNFTSKQKVNIDISEFDDHIPKSHFVLPKVSYKLPLHVKTVCIYLYRTNTIQKRKCKGNVEEYEIHYEPEDESIHIEQTACKTNFIHRRENV</sequence>
<dbReference type="Proteomes" id="UP000053825">
    <property type="component" value="Unassembled WGS sequence"/>
</dbReference>
<proteinExistence type="predicted"/>
<dbReference type="EMBL" id="KQ414666">
    <property type="protein sequence ID" value="KOC64881.1"/>
    <property type="molecule type" value="Genomic_DNA"/>
</dbReference>
<keyword evidence="3" id="KW-1185">Reference proteome</keyword>
<feature type="compositionally biased region" description="Polar residues" evidence="1">
    <location>
        <begin position="630"/>
        <end position="644"/>
    </location>
</feature>
<dbReference type="AlphaFoldDB" id="A0A0L7R282"/>
<evidence type="ECO:0000313" key="3">
    <source>
        <dbReference type="Proteomes" id="UP000053825"/>
    </source>
</evidence>
<evidence type="ECO:0000256" key="1">
    <source>
        <dbReference type="SAM" id="MobiDB-lite"/>
    </source>
</evidence>